<keyword evidence="2" id="KW-1185">Reference proteome</keyword>
<sequence length="46" mass="5117">MQILVLFCLLEYQAGGVYLYKLLAKYLEELSGGPIENGCLDPTSHI</sequence>
<organism evidence="1 2">
    <name type="scientific">Prochlorococcus marinus (strain NATL2A)</name>
    <dbReference type="NCBI Taxonomy" id="59920"/>
    <lineage>
        <taxon>Bacteria</taxon>
        <taxon>Bacillati</taxon>
        <taxon>Cyanobacteriota</taxon>
        <taxon>Cyanophyceae</taxon>
        <taxon>Synechococcales</taxon>
        <taxon>Prochlorococcaceae</taxon>
        <taxon>Prochlorococcus</taxon>
    </lineage>
</organism>
<proteinExistence type="predicted"/>
<dbReference type="Proteomes" id="UP000002535">
    <property type="component" value="Chromosome"/>
</dbReference>
<accession>A7MDZ8</accession>
<name>A7MDZ8_PROMT</name>
<dbReference type="KEGG" id="pmn:PMN2A_2166"/>
<evidence type="ECO:0000313" key="1">
    <source>
        <dbReference type="EMBL" id="ABU24086.1"/>
    </source>
</evidence>
<gene>
    <name evidence="1" type="ordered locus">PMN2A_2166</name>
</gene>
<dbReference type="EMBL" id="CP000095">
    <property type="protein sequence ID" value="ABU24086.1"/>
    <property type="molecule type" value="Genomic_DNA"/>
</dbReference>
<dbReference type="HOGENOM" id="CLU_3187717_0_0_3"/>
<protein>
    <submittedName>
        <fullName evidence="1">Uncharacterized protein</fullName>
    </submittedName>
</protein>
<dbReference type="AlphaFoldDB" id="A7MDZ8"/>
<dbReference type="STRING" id="59920.PMN2A_2166"/>
<reference evidence="1 2" key="1">
    <citation type="journal article" date="2007" name="PLoS Genet.">
        <title>Patterns and implications of gene gain and loss in the evolution of Prochlorococcus.</title>
        <authorList>
            <person name="Kettler G.C."/>
            <person name="Martiny A.C."/>
            <person name="Huang K."/>
            <person name="Zucker J."/>
            <person name="Coleman M.L."/>
            <person name="Rodrigue S."/>
            <person name="Chen F."/>
            <person name="Lapidus A."/>
            <person name="Ferriera S."/>
            <person name="Johnson J."/>
            <person name="Steglich C."/>
            <person name="Church G.M."/>
            <person name="Richardson P."/>
            <person name="Chisholm S.W."/>
        </authorList>
    </citation>
    <scope>NUCLEOTIDE SEQUENCE [LARGE SCALE GENOMIC DNA]</scope>
    <source>
        <strain evidence="1 2">NATL2A</strain>
    </source>
</reference>
<evidence type="ECO:0000313" key="2">
    <source>
        <dbReference type="Proteomes" id="UP000002535"/>
    </source>
</evidence>